<sequence length="460" mass="49360">MRLFSSSAAARLVVPALLLTACAPDQTPPAANPGSLDFSRYVAVGDNYTAGYSEGGLTLTGQQYSIPALLDQQFALASGTSSSFTQPLLPEGTGTGYLQLQGLDAHGLPVTRRVTRGRATQSRAYFANAAACGGPDTTFLYQRADAALPQNLGVPFLRLTQIEVANLGNASRLTTPDQFNPFLERILPLNDSRTYLQTVTDGSANATFFTFFMGLSDVLPYVLSGGDCGTTPSITLPRPAPAQKILDKLTANGRPGIISLVPSVTQLPFVSRGTVKNVRPLLGANDTVYVRSSPANVVRAMDARDYVLPTGLAALGTLQTVGTVAVRYGLDRRAPLSRRDVLDFREVSFADGYLTALNTELVRLADNVYKIPVVNRTAGGANLFSQVIFNPPASIGISINGVTYSDDPVRGNFYSLDQYTFTPRGNAIFVNSFIREINRFYNASIPLLDPNTLPTTSRPR</sequence>
<keyword evidence="3" id="KW-1185">Reference proteome</keyword>
<name>A0ABP7NKR8_9BACT</name>
<accession>A0ABP7NKR8</accession>
<feature type="signal peptide" evidence="1">
    <location>
        <begin position="1"/>
        <end position="23"/>
    </location>
</feature>
<dbReference type="PROSITE" id="PS51257">
    <property type="entry name" value="PROKAR_LIPOPROTEIN"/>
    <property type="match status" value="1"/>
</dbReference>
<gene>
    <name evidence="2" type="ORF">GCM10022406_34190</name>
</gene>
<dbReference type="RefSeq" id="WP_345116693.1">
    <property type="nucleotide sequence ID" value="NZ_BAABDH010000106.1"/>
</dbReference>
<proteinExistence type="predicted"/>
<protein>
    <submittedName>
        <fullName evidence="2">Uncharacterized protein</fullName>
    </submittedName>
</protein>
<evidence type="ECO:0000313" key="2">
    <source>
        <dbReference type="EMBL" id="GAA3949399.1"/>
    </source>
</evidence>
<evidence type="ECO:0000256" key="1">
    <source>
        <dbReference type="SAM" id="SignalP"/>
    </source>
</evidence>
<keyword evidence="1" id="KW-0732">Signal</keyword>
<dbReference type="EMBL" id="BAABDH010000106">
    <property type="protein sequence ID" value="GAA3949399.1"/>
    <property type="molecule type" value="Genomic_DNA"/>
</dbReference>
<organism evidence="2 3">
    <name type="scientific">Hymenobacter algoricola</name>
    <dbReference type="NCBI Taxonomy" id="486267"/>
    <lineage>
        <taxon>Bacteria</taxon>
        <taxon>Pseudomonadati</taxon>
        <taxon>Bacteroidota</taxon>
        <taxon>Cytophagia</taxon>
        <taxon>Cytophagales</taxon>
        <taxon>Hymenobacteraceae</taxon>
        <taxon>Hymenobacter</taxon>
    </lineage>
</organism>
<evidence type="ECO:0000313" key="3">
    <source>
        <dbReference type="Proteomes" id="UP001499909"/>
    </source>
</evidence>
<reference evidence="3" key="1">
    <citation type="journal article" date="2019" name="Int. J. Syst. Evol. Microbiol.">
        <title>The Global Catalogue of Microorganisms (GCM) 10K type strain sequencing project: providing services to taxonomists for standard genome sequencing and annotation.</title>
        <authorList>
            <consortium name="The Broad Institute Genomics Platform"/>
            <consortium name="The Broad Institute Genome Sequencing Center for Infectious Disease"/>
            <person name="Wu L."/>
            <person name="Ma J."/>
        </authorList>
    </citation>
    <scope>NUCLEOTIDE SEQUENCE [LARGE SCALE GENOMIC DNA]</scope>
    <source>
        <strain evidence="3">JCM 17214</strain>
    </source>
</reference>
<dbReference type="Proteomes" id="UP001499909">
    <property type="component" value="Unassembled WGS sequence"/>
</dbReference>
<comment type="caution">
    <text evidence="2">The sequence shown here is derived from an EMBL/GenBank/DDBJ whole genome shotgun (WGS) entry which is preliminary data.</text>
</comment>
<feature type="chain" id="PRO_5045243476" evidence="1">
    <location>
        <begin position="24"/>
        <end position="460"/>
    </location>
</feature>